<organism evidence="8 9">
    <name type="scientific">Microbaculum marinisediminis</name>
    <dbReference type="NCBI Taxonomy" id="2931392"/>
    <lineage>
        <taxon>Bacteria</taxon>
        <taxon>Pseudomonadati</taxon>
        <taxon>Pseudomonadota</taxon>
        <taxon>Alphaproteobacteria</taxon>
        <taxon>Hyphomicrobiales</taxon>
        <taxon>Tepidamorphaceae</taxon>
        <taxon>Microbaculum</taxon>
    </lineage>
</organism>
<comment type="caution">
    <text evidence="8">The sequence shown here is derived from an EMBL/GenBank/DDBJ whole genome shotgun (WGS) entry which is preliminary data.</text>
</comment>
<keyword evidence="2" id="KW-0813">Transport</keyword>
<feature type="domain" description="ABC transporter" evidence="7">
    <location>
        <begin position="2"/>
        <end position="250"/>
    </location>
</feature>
<evidence type="ECO:0000256" key="5">
    <source>
        <dbReference type="ARBA" id="ARBA00022967"/>
    </source>
</evidence>
<sequence>MLEADSVTVRLAGREVLKGASLRLSPAEFTVIIGPNGAGKTTLLRTLIGDLEPSSGEVRFHGTPIARWDGRNLARRRAVLSQSQHLAFPFTVHEVVALGLRAGANASRAAKATISDMLRQVDLVGYEARYYQRLSGGEQQRVQLARVLCQLGPAVEWSSAERAGEGEVANWLFLDEPTASLDIRHQFRILDIAREHVRAGGGGLAILHDLNLAADYADRIIVVAEGRIVADGPVSAVLTDALVESVFQVSARRVLRDPRWEGKHAAARPASLSCAGAGQ</sequence>
<gene>
    <name evidence="8" type="ORF">MUB46_21265</name>
</gene>
<dbReference type="GO" id="GO:0005524">
    <property type="term" value="F:ATP binding"/>
    <property type="evidence" value="ECO:0007669"/>
    <property type="project" value="UniProtKB-KW"/>
</dbReference>
<evidence type="ECO:0000256" key="2">
    <source>
        <dbReference type="ARBA" id="ARBA00022448"/>
    </source>
</evidence>
<evidence type="ECO:0000256" key="4">
    <source>
        <dbReference type="ARBA" id="ARBA00022840"/>
    </source>
</evidence>
<dbReference type="GO" id="GO:0016887">
    <property type="term" value="F:ATP hydrolysis activity"/>
    <property type="evidence" value="ECO:0007669"/>
    <property type="project" value="InterPro"/>
</dbReference>
<evidence type="ECO:0000256" key="3">
    <source>
        <dbReference type="ARBA" id="ARBA00022741"/>
    </source>
</evidence>
<dbReference type="SUPFAM" id="SSF52540">
    <property type="entry name" value="P-loop containing nucleoside triphosphate hydrolases"/>
    <property type="match status" value="1"/>
</dbReference>
<reference evidence="8 9" key="1">
    <citation type="submission" date="2022-04" db="EMBL/GenBank/DDBJ databases">
        <authorList>
            <person name="Ye Y.-Q."/>
            <person name="Du Z.-J."/>
        </authorList>
    </citation>
    <scope>NUCLEOTIDE SEQUENCE [LARGE SCALE GENOMIC DNA]</scope>
    <source>
        <strain evidence="8 9">A6E488</strain>
    </source>
</reference>
<dbReference type="PANTHER" id="PTHR42794">
    <property type="entry name" value="HEMIN IMPORT ATP-BINDING PROTEIN HMUV"/>
    <property type="match status" value="1"/>
</dbReference>
<keyword evidence="9" id="KW-1185">Reference proteome</keyword>
<dbReference type="InterPro" id="IPR003439">
    <property type="entry name" value="ABC_transporter-like_ATP-bd"/>
</dbReference>
<keyword evidence="3" id="KW-0547">Nucleotide-binding</keyword>
<accession>A0AAW5R2A4</accession>
<protein>
    <submittedName>
        <fullName evidence="8">Heme ABC transporter ATP-binding protein</fullName>
    </submittedName>
</protein>
<dbReference type="Proteomes" id="UP001320898">
    <property type="component" value="Unassembled WGS sequence"/>
</dbReference>
<dbReference type="Gene3D" id="3.40.50.300">
    <property type="entry name" value="P-loop containing nucleotide triphosphate hydrolases"/>
    <property type="match status" value="1"/>
</dbReference>
<dbReference type="InterPro" id="IPR017871">
    <property type="entry name" value="ABC_transporter-like_CS"/>
</dbReference>
<proteinExistence type="inferred from homology"/>
<evidence type="ECO:0000313" key="8">
    <source>
        <dbReference type="EMBL" id="MCT8974406.1"/>
    </source>
</evidence>
<evidence type="ECO:0000313" key="9">
    <source>
        <dbReference type="Proteomes" id="UP001320898"/>
    </source>
</evidence>
<dbReference type="SMART" id="SM00382">
    <property type="entry name" value="AAA"/>
    <property type="match status" value="1"/>
</dbReference>
<dbReference type="PROSITE" id="PS50893">
    <property type="entry name" value="ABC_TRANSPORTER_2"/>
    <property type="match status" value="1"/>
</dbReference>
<keyword evidence="4 8" id="KW-0067">ATP-binding</keyword>
<dbReference type="CDD" id="cd03214">
    <property type="entry name" value="ABC_Iron-Siderophores_B12_Hemin"/>
    <property type="match status" value="1"/>
</dbReference>
<comment type="similarity">
    <text evidence="1">Belongs to the ABC transporter superfamily.</text>
</comment>
<dbReference type="PANTHER" id="PTHR42794:SF1">
    <property type="entry name" value="HEMIN IMPORT ATP-BINDING PROTEIN HMUV"/>
    <property type="match status" value="1"/>
</dbReference>
<dbReference type="AlphaFoldDB" id="A0AAW5R2A4"/>
<dbReference type="InterPro" id="IPR003593">
    <property type="entry name" value="AAA+_ATPase"/>
</dbReference>
<keyword evidence="5" id="KW-1278">Translocase</keyword>
<name>A0AAW5R2A4_9HYPH</name>
<dbReference type="Pfam" id="PF00005">
    <property type="entry name" value="ABC_tran"/>
    <property type="match status" value="1"/>
</dbReference>
<dbReference type="InterPro" id="IPR027417">
    <property type="entry name" value="P-loop_NTPase"/>
</dbReference>
<evidence type="ECO:0000259" key="7">
    <source>
        <dbReference type="PROSITE" id="PS50893"/>
    </source>
</evidence>
<evidence type="ECO:0000256" key="1">
    <source>
        <dbReference type="ARBA" id="ARBA00005417"/>
    </source>
</evidence>
<comment type="function">
    <text evidence="6">Part of the ABC transporter complex HmuTUV involved in hemin import. Responsible for energy coupling to the transport system.</text>
</comment>
<dbReference type="RefSeq" id="WP_261617993.1">
    <property type="nucleotide sequence ID" value="NZ_JALIDZ010000012.1"/>
</dbReference>
<evidence type="ECO:0000256" key="6">
    <source>
        <dbReference type="ARBA" id="ARBA00037066"/>
    </source>
</evidence>
<dbReference type="PROSITE" id="PS00211">
    <property type="entry name" value="ABC_TRANSPORTER_1"/>
    <property type="match status" value="1"/>
</dbReference>
<dbReference type="NCBIfam" id="NF010068">
    <property type="entry name" value="PRK13548.1"/>
    <property type="match status" value="1"/>
</dbReference>
<dbReference type="EMBL" id="JALIDZ010000012">
    <property type="protein sequence ID" value="MCT8974406.1"/>
    <property type="molecule type" value="Genomic_DNA"/>
</dbReference>